<sequence length="260" mass="31326">MQKLQHISYYRLSAYFLPFQSQKDRFDDGITFNDIVELYHFDKELRILTFGAIEKIEIFLRTSIAYNFSKEHDVFGYTCKTNFCCNDENFKWLTEDITKETSRSKETFIKHFRDNYIEKDLPIWMVVETISFGTLSKFYTSLCPQTEKLILDGIKLPSFVFKNWIHVFSYVRNISAHHSRLWNRQFVIKAKIPKHKIEFKGLINDKYYTFAVMTHYVLSAINDTFDFKDELKSLFEKYPKIDKKAMGFVDDWEKLEMWQR</sequence>
<gene>
    <name evidence="1" type="ORF">BN3087_380019</name>
</gene>
<evidence type="ECO:0008006" key="2">
    <source>
        <dbReference type="Google" id="ProtNLM"/>
    </source>
</evidence>
<dbReference type="Pfam" id="PF07751">
    <property type="entry name" value="Abi_2"/>
    <property type="match status" value="1"/>
</dbReference>
<dbReference type="InterPro" id="IPR011664">
    <property type="entry name" value="Abi_system_AbiD/AbiF-like"/>
</dbReference>
<proteinExistence type="predicted"/>
<organism evidence="1">
    <name type="scientific">Sulfurovum sp. enrichment culture clone C5</name>
    <dbReference type="NCBI Taxonomy" id="497650"/>
    <lineage>
        <taxon>Bacteria</taxon>
        <taxon>Pseudomonadati</taxon>
        <taxon>Campylobacterota</taxon>
        <taxon>Epsilonproteobacteria</taxon>
        <taxon>Campylobacterales</taxon>
        <taxon>Sulfurovaceae</taxon>
        <taxon>Sulfurovum</taxon>
        <taxon>environmental samples</taxon>
    </lineage>
</organism>
<evidence type="ECO:0000313" key="1">
    <source>
        <dbReference type="EMBL" id="CUV65503.1"/>
    </source>
</evidence>
<reference evidence="1" key="1">
    <citation type="submission" date="2015-11" db="EMBL/GenBank/DDBJ databases">
        <authorList>
            <person name="Zhang Y."/>
            <person name="Guo Z."/>
        </authorList>
    </citation>
    <scope>NUCLEOTIDE SEQUENCE</scope>
    <source>
        <strain evidence="1">BN30871</strain>
    </source>
</reference>
<dbReference type="AlphaFoldDB" id="A0A0S4XMJ8"/>
<dbReference type="EMBL" id="FAXN01000038">
    <property type="protein sequence ID" value="CUV65503.1"/>
    <property type="molecule type" value="Genomic_DNA"/>
</dbReference>
<accession>A0A0S4XMJ8</accession>
<name>A0A0S4XMJ8_9BACT</name>
<protein>
    <recommendedName>
        <fullName evidence="2">Abi family protein</fullName>
    </recommendedName>
</protein>